<dbReference type="EMBL" id="FQ790281">
    <property type="protein sequence ID" value="CCD46054.1"/>
    <property type="molecule type" value="Genomic_DNA"/>
</dbReference>
<dbReference type="InParanoid" id="G2Y089"/>
<organism evidence="1 2">
    <name type="scientific">Botryotinia fuckeliana (strain T4)</name>
    <name type="common">Noble rot fungus</name>
    <name type="synonym">Botrytis cinerea</name>
    <dbReference type="NCBI Taxonomy" id="999810"/>
    <lineage>
        <taxon>Eukaryota</taxon>
        <taxon>Fungi</taxon>
        <taxon>Dikarya</taxon>
        <taxon>Ascomycota</taxon>
        <taxon>Pezizomycotina</taxon>
        <taxon>Leotiomycetes</taxon>
        <taxon>Helotiales</taxon>
        <taxon>Sclerotiniaceae</taxon>
        <taxon>Botrytis</taxon>
    </lineage>
</organism>
<sequence length="38" mass="4420">MHLSFIVNYNVIKDAIILGCAENIQQFKLNEKNNLQNE</sequence>
<dbReference type="Proteomes" id="UP000008177">
    <property type="component" value="Unplaced contigs"/>
</dbReference>
<dbReference type="HOGENOM" id="CLU_3335462_0_0_1"/>
<protein>
    <submittedName>
        <fullName evidence="1">Uncharacterized protein</fullName>
    </submittedName>
</protein>
<gene>
    <name evidence="1" type="ORF">BofuT4_uP116040.1</name>
</gene>
<evidence type="ECO:0000313" key="2">
    <source>
        <dbReference type="Proteomes" id="UP000008177"/>
    </source>
</evidence>
<accession>G2Y089</accession>
<evidence type="ECO:0000313" key="1">
    <source>
        <dbReference type="EMBL" id="CCD46054.1"/>
    </source>
</evidence>
<dbReference type="AlphaFoldDB" id="G2Y089"/>
<proteinExistence type="predicted"/>
<name>G2Y089_BOTF4</name>
<reference evidence="2" key="1">
    <citation type="journal article" date="2011" name="PLoS Genet.">
        <title>Genomic analysis of the necrotrophic fungal pathogens Sclerotinia sclerotiorum and Botrytis cinerea.</title>
        <authorList>
            <person name="Amselem J."/>
            <person name="Cuomo C.A."/>
            <person name="van Kan J.A."/>
            <person name="Viaud M."/>
            <person name="Benito E.P."/>
            <person name="Couloux A."/>
            <person name="Coutinho P.M."/>
            <person name="de Vries R.P."/>
            <person name="Dyer P.S."/>
            <person name="Fillinger S."/>
            <person name="Fournier E."/>
            <person name="Gout L."/>
            <person name="Hahn M."/>
            <person name="Kohn L."/>
            <person name="Lapalu N."/>
            <person name="Plummer K.M."/>
            <person name="Pradier J.M."/>
            <person name="Quevillon E."/>
            <person name="Sharon A."/>
            <person name="Simon A."/>
            <person name="ten Have A."/>
            <person name="Tudzynski B."/>
            <person name="Tudzynski P."/>
            <person name="Wincker P."/>
            <person name="Andrew M."/>
            <person name="Anthouard V."/>
            <person name="Beever R.E."/>
            <person name="Beffa R."/>
            <person name="Benoit I."/>
            <person name="Bouzid O."/>
            <person name="Brault B."/>
            <person name="Chen Z."/>
            <person name="Choquer M."/>
            <person name="Collemare J."/>
            <person name="Cotton P."/>
            <person name="Danchin E.G."/>
            <person name="Da Silva C."/>
            <person name="Gautier A."/>
            <person name="Giraud C."/>
            <person name="Giraud T."/>
            <person name="Gonzalez C."/>
            <person name="Grossetete S."/>
            <person name="Guldener U."/>
            <person name="Henrissat B."/>
            <person name="Howlett B.J."/>
            <person name="Kodira C."/>
            <person name="Kretschmer M."/>
            <person name="Lappartient A."/>
            <person name="Leroch M."/>
            <person name="Levis C."/>
            <person name="Mauceli E."/>
            <person name="Neuveglise C."/>
            <person name="Oeser B."/>
            <person name="Pearson M."/>
            <person name="Poulain J."/>
            <person name="Poussereau N."/>
            <person name="Quesneville H."/>
            <person name="Rascle C."/>
            <person name="Schumacher J."/>
            <person name="Segurens B."/>
            <person name="Sexton A."/>
            <person name="Silva E."/>
            <person name="Sirven C."/>
            <person name="Soanes D.M."/>
            <person name="Talbot N.J."/>
            <person name="Templeton M."/>
            <person name="Yandava C."/>
            <person name="Yarden O."/>
            <person name="Zeng Q."/>
            <person name="Rollins J.A."/>
            <person name="Lebrun M.H."/>
            <person name="Dickman M."/>
        </authorList>
    </citation>
    <scope>NUCLEOTIDE SEQUENCE [LARGE SCALE GENOMIC DNA]</scope>
    <source>
        <strain evidence="2">T4</strain>
    </source>
</reference>